<evidence type="ECO:0000256" key="1">
    <source>
        <dbReference type="SAM" id="MobiDB-lite"/>
    </source>
</evidence>
<dbReference type="Pfam" id="PF00498">
    <property type="entry name" value="FHA"/>
    <property type="match status" value="1"/>
</dbReference>
<reference evidence="3" key="1">
    <citation type="submission" date="2020-06" db="EMBL/GenBank/DDBJ databases">
        <title>Whole Genome Sequence of Bradyrhizobium sp. Strain 1S1.</title>
        <authorList>
            <person name="Bromfield E.S.P."/>
            <person name="Cloutier S."/>
        </authorList>
    </citation>
    <scope>NUCLEOTIDE SEQUENCE [LARGE SCALE GENOMIC DNA]</scope>
    <source>
        <strain evidence="3">1S1</strain>
    </source>
</reference>
<evidence type="ECO:0000313" key="3">
    <source>
        <dbReference type="EMBL" id="NVI50513.1"/>
    </source>
</evidence>
<protein>
    <submittedName>
        <fullName evidence="3">Type VI secretion system-associated FHA domain protein TagH</fullName>
    </submittedName>
</protein>
<feature type="region of interest" description="Disordered" evidence="1">
    <location>
        <begin position="182"/>
        <end position="201"/>
    </location>
</feature>
<dbReference type="CDD" id="cd00060">
    <property type="entry name" value="FHA"/>
    <property type="match status" value="1"/>
</dbReference>
<dbReference type="InterPro" id="IPR000253">
    <property type="entry name" value="FHA_dom"/>
</dbReference>
<dbReference type="SUPFAM" id="SSF49879">
    <property type="entry name" value="SMAD/FHA domain"/>
    <property type="match status" value="1"/>
</dbReference>
<feature type="region of interest" description="Disordered" evidence="1">
    <location>
        <begin position="309"/>
        <end position="374"/>
    </location>
</feature>
<dbReference type="PROSITE" id="PS50006">
    <property type="entry name" value="FHA_DOMAIN"/>
    <property type="match status" value="1"/>
</dbReference>
<dbReference type="InterPro" id="IPR046883">
    <property type="entry name" value="T6SS_FHA_C"/>
</dbReference>
<dbReference type="Pfam" id="PF20232">
    <property type="entry name" value="T6SS_FHA_C"/>
    <property type="match status" value="1"/>
</dbReference>
<dbReference type="InterPro" id="IPR017735">
    <property type="entry name" value="T6SS_FHA"/>
</dbReference>
<feature type="compositionally biased region" description="Polar residues" evidence="1">
    <location>
        <begin position="216"/>
        <end position="229"/>
    </location>
</feature>
<feature type="region of interest" description="Disordered" evidence="1">
    <location>
        <begin position="216"/>
        <end position="267"/>
    </location>
</feature>
<sequence>MHLILGVLGENADLLGHNARQAFGPDGGSVGRGRGCNWRLPDPTNTLSGHHALIAFNGIGFTITDTSTNGVYINTVDAPLGRGNTAPLADGDTLYMANYIISVMIENDPAEERQRLGLTGSKAVRLDRITLLSPSFAEESATAASPTSGPLDDDANLPLDPLIGSCSRHAFYSAAQWEPQAPRTPSVLADEPLSDGIGAVDPRLEDLLRRLSSTAMTQMPSSHAQSGNIGSIPLPSVDAPSAEPPQPPPSAFSNGGGAPSNGYPVPIIPEDLDLSDLLPAVASRGMPSQRTNARFAGSNEVLQVVGKPLAPAPTTDLGKLPDPGTLSPRPDERELDQLASPKEAPVQRTDGTPEMSTATASSAPPSPAASPSDADELQAFWTALGFNPDLVPPAQRREFFAELGRAITEMANGLHSILAAWAMVKHECQIESTRVRAGNDNELRFMKSRHALREALAKDHGFQLLSRSVRAGFDDIKAHEVAAIAAMKGAVSNVLTHMSPQRIESDGANSGRFGARINKAKLWDRFVELHASMVGDIDRTARSYIAEEFTRSYESQFSSPGQNAEKTA</sequence>
<evidence type="ECO:0000259" key="2">
    <source>
        <dbReference type="PROSITE" id="PS50006"/>
    </source>
</evidence>
<dbReference type="InterPro" id="IPR008984">
    <property type="entry name" value="SMAD_FHA_dom_sf"/>
</dbReference>
<proteinExistence type="predicted"/>
<dbReference type="Gene3D" id="2.60.200.20">
    <property type="match status" value="1"/>
</dbReference>
<accession>A0A973WAD8</accession>
<feature type="domain" description="FHA" evidence="2">
    <location>
        <begin position="28"/>
        <end position="78"/>
    </location>
</feature>
<dbReference type="EMBL" id="JAAOLE020000002">
    <property type="protein sequence ID" value="NVI50513.1"/>
    <property type="molecule type" value="Genomic_DNA"/>
</dbReference>
<dbReference type="AlphaFoldDB" id="A0A973WAD8"/>
<dbReference type="RefSeq" id="WP_166217405.1">
    <property type="nucleotide sequence ID" value="NZ_CP088284.1"/>
</dbReference>
<gene>
    <name evidence="3" type="primary">tagH</name>
    <name evidence="3" type="ORF">HAP48_048655</name>
</gene>
<dbReference type="NCBIfam" id="TIGR03354">
    <property type="entry name" value="VI_FHA"/>
    <property type="match status" value="1"/>
</dbReference>
<organism evidence="3">
    <name type="scientific">Bradyrhizobium septentrionale</name>
    <dbReference type="NCBI Taxonomy" id="1404411"/>
    <lineage>
        <taxon>Bacteria</taxon>
        <taxon>Pseudomonadati</taxon>
        <taxon>Pseudomonadota</taxon>
        <taxon>Alphaproteobacteria</taxon>
        <taxon>Hyphomicrobiales</taxon>
        <taxon>Nitrobacteraceae</taxon>
        <taxon>Bradyrhizobium</taxon>
    </lineage>
</organism>
<comment type="caution">
    <text evidence="3">The sequence shown here is derived from an EMBL/GenBank/DDBJ whole genome shotgun (WGS) entry which is preliminary data.</text>
</comment>
<feature type="region of interest" description="Disordered" evidence="1">
    <location>
        <begin position="137"/>
        <end position="156"/>
    </location>
</feature>
<name>A0A973WAD8_9BRAD</name>